<dbReference type="Proteomes" id="UP000184188">
    <property type="component" value="Unassembled WGS sequence"/>
</dbReference>
<evidence type="ECO:0000313" key="5">
    <source>
        <dbReference type="EMBL" id="OJJ43208.1"/>
    </source>
</evidence>
<dbReference type="SUPFAM" id="SSF82171">
    <property type="entry name" value="DPP6 N-terminal domain-like"/>
    <property type="match status" value="1"/>
</dbReference>
<dbReference type="RefSeq" id="XP_022577718.1">
    <property type="nucleotide sequence ID" value="XM_022726894.1"/>
</dbReference>
<accession>A0A1L9S7S4</accession>
<feature type="repeat" description="WD" evidence="3">
    <location>
        <begin position="607"/>
        <end position="648"/>
    </location>
</feature>
<dbReference type="SUPFAM" id="SSF52540">
    <property type="entry name" value="P-loop containing nucleoside triphosphate hydrolases"/>
    <property type="match status" value="1"/>
</dbReference>
<dbReference type="InterPro" id="IPR001680">
    <property type="entry name" value="WD40_rpt"/>
</dbReference>
<dbReference type="PANTHER" id="PTHR10039:SF14">
    <property type="entry name" value="NACHT DOMAIN-CONTAINING PROTEIN"/>
    <property type="match status" value="1"/>
</dbReference>
<dbReference type="STRING" id="1073090.A0A1L9S7S4"/>
<feature type="domain" description="NACHT" evidence="4">
    <location>
        <begin position="85"/>
        <end position="233"/>
    </location>
</feature>
<dbReference type="Pfam" id="PF00400">
    <property type="entry name" value="WD40"/>
    <property type="match status" value="4"/>
</dbReference>
<dbReference type="GeneID" id="34613358"/>
<keyword evidence="1 3" id="KW-0853">WD repeat</keyword>
<dbReference type="InterPro" id="IPR056884">
    <property type="entry name" value="NPHP3-like_N"/>
</dbReference>
<dbReference type="AlphaFoldDB" id="A0A1L9S7S4"/>
<reference evidence="6" key="1">
    <citation type="journal article" date="2017" name="Genome Biol.">
        <title>Comparative genomics reveals high biological diversity and specific adaptations in the industrially and medically important fungal genus Aspergillus.</title>
        <authorList>
            <person name="de Vries R.P."/>
            <person name="Riley R."/>
            <person name="Wiebenga A."/>
            <person name="Aguilar-Osorio G."/>
            <person name="Amillis S."/>
            <person name="Uchima C.A."/>
            <person name="Anderluh G."/>
            <person name="Asadollahi M."/>
            <person name="Askin M."/>
            <person name="Barry K."/>
            <person name="Battaglia E."/>
            <person name="Bayram O."/>
            <person name="Benocci T."/>
            <person name="Braus-Stromeyer S.A."/>
            <person name="Caldana C."/>
            <person name="Canovas D."/>
            <person name="Cerqueira G.C."/>
            <person name="Chen F."/>
            <person name="Chen W."/>
            <person name="Choi C."/>
            <person name="Clum A."/>
            <person name="Dos Santos R.A."/>
            <person name="Damasio A.R."/>
            <person name="Diallinas G."/>
            <person name="Emri T."/>
            <person name="Fekete E."/>
            <person name="Flipphi M."/>
            <person name="Freyberg S."/>
            <person name="Gallo A."/>
            <person name="Gournas C."/>
            <person name="Habgood R."/>
            <person name="Hainaut M."/>
            <person name="Harispe M.L."/>
            <person name="Henrissat B."/>
            <person name="Hilden K.S."/>
            <person name="Hope R."/>
            <person name="Hossain A."/>
            <person name="Karabika E."/>
            <person name="Karaffa L."/>
            <person name="Karanyi Z."/>
            <person name="Krasevec N."/>
            <person name="Kuo A."/>
            <person name="Kusch H."/>
            <person name="LaButti K."/>
            <person name="Lagendijk E.L."/>
            <person name="Lapidus A."/>
            <person name="Levasseur A."/>
            <person name="Lindquist E."/>
            <person name="Lipzen A."/>
            <person name="Logrieco A.F."/>
            <person name="MacCabe A."/>
            <person name="Maekelae M.R."/>
            <person name="Malavazi I."/>
            <person name="Melin P."/>
            <person name="Meyer V."/>
            <person name="Mielnichuk N."/>
            <person name="Miskei M."/>
            <person name="Molnar A.P."/>
            <person name="Mule G."/>
            <person name="Ngan C.Y."/>
            <person name="Orejas M."/>
            <person name="Orosz E."/>
            <person name="Ouedraogo J.P."/>
            <person name="Overkamp K.M."/>
            <person name="Park H.-S."/>
            <person name="Perrone G."/>
            <person name="Piumi F."/>
            <person name="Punt P.J."/>
            <person name="Ram A.F."/>
            <person name="Ramon A."/>
            <person name="Rauscher S."/>
            <person name="Record E."/>
            <person name="Riano-Pachon D.M."/>
            <person name="Robert V."/>
            <person name="Roehrig J."/>
            <person name="Ruller R."/>
            <person name="Salamov A."/>
            <person name="Salih N.S."/>
            <person name="Samson R.A."/>
            <person name="Sandor E."/>
            <person name="Sanguinetti M."/>
            <person name="Schuetze T."/>
            <person name="Sepcic K."/>
            <person name="Shelest E."/>
            <person name="Sherlock G."/>
            <person name="Sophianopoulou V."/>
            <person name="Squina F.M."/>
            <person name="Sun H."/>
            <person name="Susca A."/>
            <person name="Todd R.B."/>
            <person name="Tsang A."/>
            <person name="Unkles S.E."/>
            <person name="van de Wiele N."/>
            <person name="van Rossen-Uffink D."/>
            <person name="Oliveira J.V."/>
            <person name="Vesth T.C."/>
            <person name="Visser J."/>
            <person name="Yu J.-H."/>
            <person name="Zhou M."/>
            <person name="Andersen M.R."/>
            <person name="Archer D.B."/>
            <person name="Baker S.E."/>
            <person name="Benoit I."/>
            <person name="Brakhage A.A."/>
            <person name="Braus G.H."/>
            <person name="Fischer R."/>
            <person name="Frisvad J.C."/>
            <person name="Goldman G.H."/>
            <person name="Houbraken J."/>
            <person name="Oakley B."/>
            <person name="Pocsi I."/>
            <person name="Scazzocchio C."/>
            <person name="Seiboth B."/>
            <person name="vanKuyk P.A."/>
            <person name="Wortman J."/>
            <person name="Dyer P.S."/>
            <person name="Grigoriev I.V."/>
        </authorList>
    </citation>
    <scope>NUCLEOTIDE SEQUENCE [LARGE SCALE GENOMIC DNA]</scope>
    <source>
        <strain evidence="6">CBS 506.65</strain>
    </source>
</reference>
<keyword evidence="2" id="KW-0677">Repeat</keyword>
<dbReference type="InterPro" id="IPR027417">
    <property type="entry name" value="P-loop_NTPase"/>
</dbReference>
<dbReference type="VEuPathDB" id="FungiDB:ASPZODRAFT_169522"/>
<evidence type="ECO:0000256" key="1">
    <source>
        <dbReference type="ARBA" id="ARBA00022574"/>
    </source>
</evidence>
<dbReference type="Gene3D" id="2.130.10.10">
    <property type="entry name" value="YVTN repeat-like/Quinoprotein amine dehydrogenase"/>
    <property type="match status" value="3"/>
</dbReference>
<proteinExistence type="predicted"/>
<sequence>MANHINIHGNTAEAGATQVNNMSMNTTYTIHEIDRLCLRALQCPPDSLIVKNRLKETKDKLHLESIKWVFQSQDFRRWRDKDDSGLLWIKGGPGKGKTMMSIGIIERLLDQRENPPLVTYFFCQNGDNELNTLGSILKALILRLFNQNKGLKECLRRHWDTQNSRFEKDLTSWRNLWDILQEILDKCGNQKVYIIIDALDECQEDGISKFLTTLVRTGLHHPSRIKWLLTSRPFNDERILLTADDQRQLNLEVNLDHVKGAIKSYISFKMRELDRLWELEPEVRDNIEAQLNQKADGTYLWVSLACKKLEDVRPKAVLEEVQTLLPGLQSFYHEALIQISRRGSKSLRILKVLSLAYRPLHIQELESVTGLAQQDIDIERLLSECESFINLRNDYLEFSHQSARDYLGGGKASAILKPYKSYGHEKIALNCVSYLSRELKVNLLDIKLPASTLDDLDESLRHLQLAKVNYAAHFWAQHVEKARNTIDIQRSLGENGAVSKFVQSRILEWLECLSWLDSTSLALDEMHRVMTIAKAKSPLLAFLQDATRFLQRHSHIISHWPLQTYSSALIFSPKESLVRQMNISKVPKWLKDPPFLGESWSSLIRTLEGHADFVTAVAFSHDGQSIASLSGDRTIKLWDVRTGGLQRTIQKDPSSWNDGVLFSPDDKLISSYSPLSLAHIWSIASGKLQMKFETQADDAAFSSDGKHLLTIKNSGEISVLEVSTGKIVHRVASRYDTSKAALSPNGKYMALGFSSGDIRICTMDGDVLSILAGLDQLSHLIFSPDSKYIGSWDINGAIKVWNIETGDLHHSVRGYLLSGYLSLATSFALSPSGRHAVLGCDNGDLHLWDLISGTLQKILHGHTNRTAVLSFSPDGEYVASGSYDKTIKLWAVAGDVEQTRNAPQVLFVSTNGNSAVALCQENNSLVLRDSAKVLSSWGDLQDFMITTVSLDRRFVAWSERGKVYLYNTTEDSSITLEGHEWSFVSSLSFSPNGYYFASSSGKEGLKLWTTEGNLIRKLESPDFNGEWAEAISFSADGKYLAASFEKKIILWDVPELLGAPRLFSFGGPRSDFPQTITLQHYVKVLKFSSDGRSLLTDQGLISLDDILPANQKTTSTSSLGDLWVGDRWIYFGESPVLRLPSDLYRTPYDARDGHIVISSRDNQVLEFHIDRVSLKQALKK</sequence>
<gene>
    <name evidence="5" type="ORF">ASPZODRAFT_169522</name>
</gene>
<feature type="repeat" description="WD" evidence="3">
    <location>
        <begin position="770"/>
        <end position="811"/>
    </location>
</feature>
<evidence type="ECO:0000256" key="2">
    <source>
        <dbReference type="ARBA" id="ARBA00022737"/>
    </source>
</evidence>
<dbReference type="Pfam" id="PF24883">
    <property type="entry name" value="NPHP3_N"/>
    <property type="match status" value="1"/>
</dbReference>
<dbReference type="InterPro" id="IPR015943">
    <property type="entry name" value="WD40/YVTN_repeat-like_dom_sf"/>
</dbReference>
<dbReference type="InterPro" id="IPR019775">
    <property type="entry name" value="WD40_repeat_CS"/>
</dbReference>
<keyword evidence="6" id="KW-1185">Reference proteome</keyword>
<dbReference type="CDD" id="cd00200">
    <property type="entry name" value="WD40"/>
    <property type="match status" value="1"/>
</dbReference>
<evidence type="ECO:0000313" key="6">
    <source>
        <dbReference type="Proteomes" id="UP000184188"/>
    </source>
</evidence>
<feature type="repeat" description="WD" evidence="3">
    <location>
        <begin position="984"/>
        <end position="1008"/>
    </location>
</feature>
<name>A0A1L9S7S4_9EURO</name>
<dbReference type="Gene3D" id="3.40.50.300">
    <property type="entry name" value="P-loop containing nucleotide triphosphate hydrolases"/>
    <property type="match status" value="1"/>
</dbReference>
<dbReference type="SMART" id="SM00320">
    <property type="entry name" value="WD40"/>
    <property type="match status" value="9"/>
</dbReference>
<protein>
    <recommendedName>
        <fullName evidence="4">NACHT domain-containing protein</fullName>
    </recommendedName>
</protein>
<dbReference type="InterPro" id="IPR007111">
    <property type="entry name" value="NACHT_NTPase"/>
</dbReference>
<evidence type="ECO:0000256" key="3">
    <source>
        <dbReference type="PROSITE-ProRule" id="PRU00221"/>
    </source>
</evidence>
<organism evidence="5 6">
    <name type="scientific">Penicilliopsis zonata CBS 506.65</name>
    <dbReference type="NCBI Taxonomy" id="1073090"/>
    <lineage>
        <taxon>Eukaryota</taxon>
        <taxon>Fungi</taxon>
        <taxon>Dikarya</taxon>
        <taxon>Ascomycota</taxon>
        <taxon>Pezizomycotina</taxon>
        <taxon>Eurotiomycetes</taxon>
        <taxon>Eurotiomycetidae</taxon>
        <taxon>Eurotiales</taxon>
        <taxon>Aspergillaceae</taxon>
        <taxon>Penicilliopsis</taxon>
    </lineage>
</organism>
<dbReference type="PROSITE" id="PS50294">
    <property type="entry name" value="WD_REPEATS_REGION"/>
    <property type="match status" value="2"/>
</dbReference>
<dbReference type="PROSITE" id="PS00678">
    <property type="entry name" value="WD_REPEATS_1"/>
    <property type="match status" value="2"/>
</dbReference>
<feature type="repeat" description="WD" evidence="3">
    <location>
        <begin position="817"/>
        <end position="858"/>
    </location>
</feature>
<feature type="repeat" description="WD" evidence="3">
    <location>
        <begin position="859"/>
        <end position="890"/>
    </location>
</feature>
<dbReference type="FunFam" id="3.40.50.300:FF:001638">
    <property type="entry name" value="NACHT and WD40 domain protein"/>
    <property type="match status" value="1"/>
</dbReference>
<dbReference type="OrthoDB" id="674604at2759"/>
<dbReference type="EMBL" id="KV878353">
    <property type="protein sequence ID" value="OJJ43208.1"/>
    <property type="molecule type" value="Genomic_DNA"/>
</dbReference>
<dbReference type="PANTHER" id="PTHR10039">
    <property type="entry name" value="AMELOGENIN"/>
    <property type="match status" value="1"/>
</dbReference>
<dbReference type="PROSITE" id="PS50837">
    <property type="entry name" value="NACHT"/>
    <property type="match status" value="1"/>
</dbReference>
<evidence type="ECO:0000259" key="4">
    <source>
        <dbReference type="PROSITE" id="PS50837"/>
    </source>
</evidence>
<dbReference type="PROSITE" id="PS50082">
    <property type="entry name" value="WD_REPEATS_2"/>
    <property type="match status" value="5"/>
</dbReference>